<accession>A0A0V0QB62</accession>
<feature type="compositionally biased region" description="Acidic residues" evidence="3">
    <location>
        <begin position="925"/>
        <end position="959"/>
    </location>
</feature>
<dbReference type="GO" id="GO:0051087">
    <property type="term" value="F:protein-folding chaperone binding"/>
    <property type="evidence" value="ECO:0007669"/>
    <property type="project" value="TreeGrafter"/>
</dbReference>
<proteinExistence type="predicted"/>
<evidence type="ECO:0000256" key="1">
    <source>
        <dbReference type="ARBA" id="ARBA00023186"/>
    </source>
</evidence>
<dbReference type="SUPFAM" id="SSF46565">
    <property type="entry name" value="Chaperone J-domain"/>
    <property type="match status" value="1"/>
</dbReference>
<dbReference type="InterPro" id="IPR036869">
    <property type="entry name" value="J_dom_sf"/>
</dbReference>
<dbReference type="PANTHER" id="PTHR44360">
    <property type="entry name" value="DNAJ HOMOLOG SUBFAMILY B MEMBER 9"/>
    <property type="match status" value="1"/>
</dbReference>
<feature type="coiled-coil region" evidence="2">
    <location>
        <begin position="465"/>
        <end position="492"/>
    </location>
</feature>
<dbReference type="PANTHER" id="PTHR44360:SF1">
    <property type="entry name" value="DNAJ HOMOLOG SUBFAMILY B MEMBER 9"/>
    <property type="match status" value="1"/>
</dbReference>
<gene>
    <name evidence="6" type="ORF">PPERSA_07950</name>
</gene>
<keyword evidence="1" id="KW-0143">Chaperone</keyword>
<evidence type="ECO:0000256" key="3">
    <source>
        <dbReference type="SAM" id="MobiDB-lite"/>
    </source>
</evidence>
<dbReference type="Pfam" id="PF00226">
    <property type="entry name" value="DnaJ"/>
    <property type="match status" value="1"/>
</dbReference>
<dbReference type="InterPro" id="IPR018253">
    <property type="entry name" value="DnaJ_domain_CS"/>
</dbReference>
<keyword evidence="2" id="KW-0175">Coiled coil</keyword>
<evidence type="ECO:0000259" key="5">
    <source>
        <dbReference type="PROSITE" id="PS50076"/>
    </source>
</evidence>
<keyword evidence="7" id="KW-1185">Reference proteome</keyword>
<organism evidence="6 7">
    <name type="scientific">Pseudocohnilembus persalinus</name>
    <name type="common">Ciliate</name>
    <dbReference type="NCBI Taxonomy" id="266149"/>
    <lineage>
        <taxon>Eukaryota</taxon>
        <taxon>Sar</taxon>
        <taxon>Alveolata</taxon>
        <taxon>Ciliophora</taxon>
        <taxon>Intramacronucleata</taxon>
        <taxon>Oligohymenophorea</taxon>
        <taxon>Scuticociliatia</taxon>
        <taxon>Philasterida</taxon>
        <taxon>Pseudocohnilembidae</taxon>
        <taxon>Pseudocohnilembus</taxon>
    </lineage>
</organism>
<dbReference type="InterPro" id="IPR051948">
    <property type="entry name" value="Hsp70_co-chaperone_J-domain"/>
</dbReference>
<feature type="region of interest" description="Disordered" evidence="3">
    <location>
        <begin position="108"/>
        <end position="138"/>
    </location>
</feature>
<feature type="compositionally biased region" description="Basic residues" evidence="3">
    <location>
        <begin position="1024"/>
        <end position="1036"/>
    </location>
</feature>
<keyword evidence="4" id="KW-0812">Transmembrane</keyword>
<evidence type="ECO:0000256" key="4">
    <source>
        <dbReference type="SAM" id="Phobius"/>
    </source>
</evidence>
<comment type="caution">
    <text evidence="6">The sequence shown here is derived from an EMBL/GenBank/DDBJ whole genome shotgun (WGS) entry which is preliminary data.</text>
</comment>
<feature type="compositionally biased region" description="Basic and acidic residues" evidence="3">
    <location>
        <begin position="994"/>
        <end position="1009"/>
    </location>
</feature>
<dbReference type="AlphaFoldDB" id="A0A0V0QB62"/>
<name>A0A0V0QB62_PSEPJ</name>
<feature type="transmembrane region" description="Helical" evidence="4">
    <location>
        <begin position="874"/>
        <end position="899"/>
    </location>
</feature>
<feature type="compositionally biased region" description="Low complexity" evidence="3">
    <location>
        <begin position="969"/>
        <end position="991"/>
    </location>
</feature>
<dbReference type="GO" id="GO:0051787">
    <property type="term" value="F:misfolded protein binding"/>
    <property type="evidence" value="ECO:0007669"/>
    <property type="project" value="TreeGrafter"/>
</dbReference>
<dbReference type="Proteomes" id="UP000054937">
    <property type="component" value="Unassembled WGS sequence"/>
</dbReference>
<dbReference type="OrthoDB" id="376357at2759"/>
<dbReference type="PROSITE" id="PS00636">
    <property type="entry name" value="DNAJ_1"/>
    <property type="match status" value="1"/>
</dbReference>
<evidence type="ECO:0000256" key="2">
    <source>
        <dbReference type="SAM" id="Coils"/>
    </source>
</evidence>
<reference evidence="6 7" key="1">
    <citation type="journal article" date="2015" name="Sci. Rep.">
        <title>Genome of the facultative scuticociliatosis pathogen Pseudocohnilembus persalinus provides insight into its virulence through horizontal gene transfer.</title>
        <authorList>
            <person name="Xiong J."/>
            <person name="Wang G."/>
            <person name="Cheng J."/>
            <person name="Tian M."/>
            <person name="Pan X."/>
            <person name="Warren A."/>
            <person name="Jiang C."/>
            <person name="Yuan D."/>
            <person name="Miao W."/>
        </authorList>
    </citation>
    <scope>NUCLEOTIDE SEQUENCE [LARGE SCALE GENOMIC DNA]</scope>
    <source>
        <strain evidence="6">36N120E</strain>
    </source>
</reference>
<dbReference type="GO" id="GO:0005783">
    <property type="term" value="C:endoplasmic reticulum"/>
    <property type="evidence" value="ECO:0007669"/>
    <property type="project" value="TreeGrafter"/>
</dbReference>
<keyword evidence="4" id="KW-1133">Transmembrane helix</keyword>
<evidence type="ECO:0000313" key="6">
    <source>
        <dbReference type="EMBL" id="KRW99465.1"/>
    </source>
</evidence>
<evidence type="ECO:0000313" key="7">
    <source>
        <dbReference type="Proteomes" id="UP000054937"/>
    </source>
</evidence>
<dbReference type="PRINTS" id="PR00625">
    <property type="entry name" value="JDOMAIN"/>
</dbReference>
<feature type="transmembrane region" description="Helical" evidence="4">
    <location>
        <begin position="805"/>
        <end position="823"/>
    </location>
</feature>
<dbReference type="Gene3D" id="1.10.287.110">
    <property type="entry name" value="DnaJ domain"/>
    <property type="match status" value="1"/>
</dbReference>
<keyword evidence="4" id="KW-0472">Membrane</keyword>
<dbReference type="EMBL" id="LDAU01000212">
    <property type="protein sequence ID" value="KRW99465.1"/>
    <property type="molecule type" value="Genomic_DNA"/>
</dbReference>
<sequence length="1036" mass="122880">MQKIVKFSRNLYNLNHSYQSILLKSSNIQFTNQQYFNFSSNKNKNYYQILNVSEKATQKEIKAHYHKLAKLYHPDNKNTANEDKFKEISEAYSTLGDEKKRKVYDIDRQQKQGGGRQKTYSGFSHQQYRGPRPNQNNQQQEHYTNAYEEAQKMYDRKDPNRFKYKTKEEYDQFNKSDFEYGTLYEEGFLNTLKKSPELILLTAIIVAITIRWMMLVRQEKENQIKKQREWQQREIDPNAKPFIKLQPYEVQGKSMAELEELTRSGLYQLPQKQQRMVEEYRQLKREADQPFDINEQQYEDDEAEYLEFQRKVREQQKNVFNKLAEYEEDEFAHEDEKFREQYRQQMRAQHEHDTGVHSTNYQQYLNEQKIKEAQNQDYYQPKPLMTNTNTTINPISNPEKIDDNYISSDQLATRIQQKAHNISENKVQQTQQMFQRQNPKTEQVEQNGQVLDNLQNFQKEQQGKQQDIIKNLESKQQELSKAEEMKAKQAEQDVTKQVTDDDAYILAQETIDIWEEKLILDITAQTKECPDNYENLLDYKWAGSVDGCGCDFESNNVTQTIVVKGQCNSELLGFGCYDVDSQPQITASTWKNSKYLCAKRDSTYSLIDSLDQKCELGDIVTPDYKKCGSDQRAVCRKEGDECPVTNIQMSQQIVGSSTGESIEIDSQTEYIFYQDINGYMPIVGFRFDEYAHCLNQNQYNISPNKTGEYILLEKRRQNCYLEDPRPVELDNIGEEDFYKANEEMWKVATQKLPGYPRPSNQYNYKLSYMPYPYWSFACRNSEEYNLKEAKKRLLLQNESDEMENLVIVTIISVVFVSIILIFLEAKKEYYRQIELVQIAQFIINQIQFDRCGDEFFKNQIFPDYMRSINQMYKYLGGMLGLWWFIISVDVLIILFRYLYQIIPTNKAIKHPFPKQLAKKKQVDNDSFDMDDNIEDQSDDEQIMDDDSEDYDDDDDFGDEIDSRNEIENIKQTQKQQRQQISQSQQNDTFQQLNMDKKGKYYQDKQKNEKPQNISNLQEISGNKQPKRKQKQSKFEL</sequence>
<feature type="region of interest" description="Disordered" evidence="3">
    <location>
        <begin position="920"/>
        <end position="1036"/>
    </location>
</feature>
<dbReference type="InterPro" id="IPR001623">
    <property type="entry name" value="DnaJ_domain"/>
</dbReference>
<dbReference type="CDD" id="cd06257">
    <property type="entry name" value="DnaJ"/>
    <property type="match status" value="1"/>
</dbReference>
<protein>
    <submittedName>
        <fullName evidence="6">DnaJ domain</fullName>
    </submittedName>
</protein>
<feature type="domain" description="J" evidence="5">
    <location>
        <begin position="45"/>
        <end position="108"/>
    </location>
</feature>
<feature type="compositionally biased region" description="Polar residues" evidence="3">
    <location>
        <begin position="1010"/>
        <end position="1023"/>
    </location>
</feature>
<dbReference type="InParanoid" id="A0A0V0QB62"/>
<dbReference type="SMART" id="SM00271">
    <property type="entry name" value="DnaJ"/>
    <property type="match status" value="1"/>
</dbReference>
<dbReference type="PROSITE" id="PS50076">
    <property type="entry name" value="DNAJ_2"/>
    <property type="match status" value="1"/>
</dbReference>
<dbReference type="GO" id="GO:0036503">
    <property type="term" value="P:ERAD pathway"/>
    <property type="evidence" value="ECO:0007669"/>
    <property type="project" value="TreeGrafter"/>
</dbReference>